<dbReference type="InterPro" id="IPR019734">
    <property type="entry name" value="TPR_rpt"/>
</dbReference>
<dbReference type="RefSeq" id="WP_310260380.1">
    <property type="nucleotide sequence ID" value="NZ_JAVDXU010000001.1"/>
</dbReference>
<dbReference type="Pfam" id="PF14559">
    <property type="entry name" value="TPR_19"/>
    <property type="match status" value="1"/>
</dbReference>
<keyword evidence="1" id="KW-0732">Signal</keyword>
<reference evidence="2 3" key="1">
    <citation type="submission" date="2023-07" db="EMBL/GenBank/DDBJ databases">
        <title>Sorghum-associated microbial communities from plants grown in Nebraska, USA.</title>
        <authorList>
            <person name="Schachtman D."/>
        </authorList>
    </citation>
    <scope>NUCLEOTIDE SEQUENCE [LARGE SCALE GENOMIC DNA]</scope>
    <source>
        <strain evidence="2 3">BE314</strain>
    </source>
</reference>
<dbReference type="SUPFAM" id="SSF48452">
    <property type="entry name" value="TPR-like"/>
    <property type="match status" value="2"/>
</dbReference>
<dbReference type="InterPro" id="IPR011990">
    <property type="entry name" value="TPR-like_helical_dom_sf"/>
</dbReference>
<organism evidence="2 3">
    <name type="scientific">Roseateles saccharophilus</name>
    <name type="common">Pseudomonas saccharophila</name>
    <dbReference type="NCBI Taxonomy" id="304"/>
    <lineage>
        <taxon>Bacteria</taxon>
        <taxon>Pseudomonadati</taxon>
        <taxon>Pseudomonadota</taxon>
        <taxon>Betaproteobacteria</taxon>
        <taxon>Burkholderiales</taxon>
        <taxon>Sphaerotilaceae</taxon>
        <taxon>Roseateles</taxon>
    </lineage>
</organism>
<feature type="signal peptide" evidence="1">
    <location>
        <begin position="1"/>
        <end position="19"/>
    </location>
</feature>
<sequence length="327" mass="35021">MTLRLLPLALALLAGAAQADLLKDPQWQGWLDAGKTADLVRAAKAKGDDDQAAVALALAAVDDNDGARLEAAIPALQACVDKRPTSANSAGCAYALGRVYGQQAMTASVFKMPGLATKTKEQFVKAVELDPQLFEARTGLTQFYLMAPGFAGGSTAKAKELAVEVQARQPEQAKVLRALLAMNDKDWTSAERELTGVKAGDDHALQRELRGAWTRVGFEHMEQKNFAKARGVFEALQRDYPAHAAGPYGLGRTALEQGQTDEAIKSLERARSLEGAERLPIDHRLGQALIAKGDKAGAKAALERFVQNKRANPRNVDDAKKLLAGLA</sequence>
<accession>A0ABU1YG85</accession>
<dbReference type="Pfam" id="PF13174">
    <property type="entry name" value="TPR_6"/>
    <property type="match status" value="1"/>
</dbReference>
<gene>
    <name evidence="2" type="ORF">J2X20_000494</name>
</gene>
<dbReference type="Proteomes" id="UP001180453">
    <property type="component" value="Unassembled WGS sequence"/>
</dbReference>
<protein>
    <submittedName>
        <fullName evidence="2">Tetratricopeptide (TPR) repeat protein</fullName>
    </submittedName>
</protein>
<evidence type="ECO:0000313" key="3">
    <source>
        <dbReference type="Proteomes" id="UP001180453"/>
    </source>
</evidence>
<dbReference type="Gene3D" id="1.25.40.10">
    <property type="entry name" value="Tetratricopeptide repeat domain"/>
    <property type="match status" value="2"/>
</dbReference>
<keyword evidence="3" id="KW-1185">Reference proteome</keyword>
<evidence type="ECO:0000313" key="2">
    <source>
        <dbReference type="EMBL" id="MDR7267865.1"/>
    </source>
</evidence>
<evidence type="ECO:0000256" key="1">
    <source>
        <dbReference type="SAM" id="SignalP"/>
    </source>
</evidence>
<proteinExistence type="predicted"/>
<dbReference type="EMBL" id="JAVDXU010000001">
    <property type="protein sequence ID" value="MDR7267865.1"/>
    <property type="molecule type" value="Genomic_DNA"/>
</dbReference>
<comment type="caution">
    <text evidence="2">The sequence shown here is derived from an EMBL/GenBank/DDBJ whole genome shotgun (WGS) entry which is preliminary data.</text>
</comment>
<feature type="chain" id="PRO_5045606971" evidence="1">
    <location>
        <begin position="20"/>
        <end position="327"/>
    </location>
</feature>
<name>A0ABU1YG85_ROSSA</name>